<keyword evidence="6 13" id="KW-0418">Kinase</keyword>
<dbReference type="AlphaFoldDB" id="A0A8J3QRS7"/>
<dbReference type="GO" id="GO:0005524">
    <property type="term" value="F:ATP binding"/>
    <property type="evidence" value="ECO:0007669"/>
    <property type="project" value="UniProtKB-KW"/>
</dbReference>
<keyword evidence="9" id="KW-1133">Transmembrane helix</keyword>
<feature type="domain" description="Putative sensor" evidence="12">
    <location>
        <begin position="86"/>
        <end position="244"/>
    </location>
</feature>
<dbReference type="CDD" id="cd16917">
    <property type="entry name" value="HATPase_UhpB-NarQ-NarX-like"/>
    <property type="match status" value="1"/>
</dbReference>
<reference evidence="13" key="1">
    <citation type="submission" date="2021-01" db="EMBL/GenBank/DDBJ databases">
        <title>Whole genome shotgun sequence of Rugosimonospora africana NBRC 104875.</title>
        <authorList>
            <person name="Komaki H."/>
            <person name="Tamura T."/>
        </authorList>
    </citation>
    <scope>NUCLEOTIDE SEQUENCE</scope>
    <source>
        <strain evidence="13">NBRC 104875</strain>
    </source>
</reference>
<dbReference type="GO" id="GO:0016020">
    <property type="term" value="C:membrane"/>
    <property type="evidence" value="ECO:0007669"/>
    <property type="project" value="InterPro"/>
</dbReference>
<feature type="domain" description="Histidine kinase/HSP90-like ATPase" evidence="10">
    <location>
        <begin position="375"/>
        <end position="458"/>
    </location>
</feature>
<dbReference type="Proteomes" id="UP000642748">
    <property type="component" value="Unassembled WGS sequence"/>
</dbReference>
<sequence>MAGAGRFPLASVSRMSTTEPERPGQLLRALRHSGYLISAWPWRSLAYLASTVAVAAPVSVAMSCVTLPWLALLARAASEHRSTGAVGVPTLVAAVLVGAVLVATLGPALAVPLAALERRRLVLIDAHPVPSGHRPAPPGLAAWLRTRYAEPATWRELGYAAFLAFVVPVGYGVVAFAVFLDLILVASPWLVGHSGDQITIWMATVTRPSQAAPYAIAGLVVLPLVPYVFGLLAGVHGTVARALLGDGGHEALREVARSRARLVDAFDAERRRIERDLHDGAQHRLTSLTLQLGMARLDLPEGSPAAAPLATAHEQAKDLMVVLRDLIHGIHPQVLTDLGLPAAIRELAGGSAVPVTVTVLGVLTERPPEGVESVAYFVVSEALANVVRHARATSAAVNLSRAGGLLVVEVRDDGRGGADPDAGSGLAGLADRAAAVGGRLLLASPAGGPTVVRVELPWNR</sequence>
<dbReference type="Gene3D" id="3.30.565.10">
    <property type="entry name" value="Histidine kinase-like ATPase, C-terminal domain"/>
    <property type="match status" value="1"/>
</dbReference>
<dbReference type="PANTHER" id="PTHR24421">
    <property type="entry name" value="NITRATE/NITRITE SENSOR PROTEIN NARX-RELATED"/>
    <property type="match status" value="1"/>
</dbReference>
<dbReference type="Pfam" id="PF02518">
    <property type="entry name" value="HATPase_c"/>
    <property type="match status" value="1"/>
</dbReference>
<dbReference type="EC" id="2.7.13.3" evidence="2"/>
<dbReference type="EMBL" id="BONZ01000023">
    <property type="protein sequence ID" value="GIH14363.1"/>
    <property type="molecule type" value="Genomic_DNA"/>
</dbReference>
<feature type="domain" description="Signal transduction histidine kinase subgroup 3 dimerisation and phosphoacceptor" evidence="11">
    <location>
        <begin position="269"/>
        <end position="335"/>
    </location>
</feature>
<dbReference type="GO" id="GO:0000155">
    <property type="term" value="F:phosphorelay sensor kinase activity"/>
    <property type="evidence" value="ECO:0007669"/>
    <property type="project" value="InterPro"/>
</dbReference>
<feature type="transmembrane region" description="Helical" evidence="9">
    <location>
        <begin position="211"/>
        <end position="235"/>
    </location>
</feature>
<dbReference type="InterPro" id="IPR011712">
    <property type="entry name" value="Sig_transdc_His_kin_sub3_dim/P"/>
</dbReference>
<gene>
    <name evidence="13" type="ORF">Raf01_25350</name>
</gene>
<dbReference type="InterPro" id="IPR036890">
    <property type="entry name" value="HATPase_C_sf"/>
</dbReference>
<keyword evidence="4" id="KW-0808">Transferase</keyword>
<dbReference type="GO" id="GO:0046983">
    <property type="term" value="F:protein dimerization activity"/>
    <property type="evidence" value="ECO:0007669"/>
    <property type="project" value="InterPro"/>
</dbReference>
<feature type="transmembrane region" description="Helical" evidence="9">
    <location>
        <begin position="162"/>
        <end position="191"/>
    </location>
</feature>
<evidence type="ECO:0000313" key="14">
    <source>
        <dbReference type="Proteomes" id="UP000642748"/>
    </source>
</evidence>
<evidence type="ECO:0000256" key="9">
    <source>
        <dbReference type="SAM" id="Phobius"/>
    </source>
</evidence>
<dbReference type="InterPro" id="IPR025828">
    <property type="entry name" value="Put_sensor_dom"/>
</dbReference>
<keyword evidence="8" id="KW-0902">Two-component regulatory system</keyword>
<evidence type="ECO:0000256" key="2">
    <source>
        <dbReference type="ARBA" id="ARBA00012438"/>
    </source>
</evidence>
<dbReference type="Pfam" id="PF13796">
    <property type="entry name" value="Sensor"/>
    <property type="match status" value="1"/>
</dbReference>
<evidence type="ECO:0000259" key="10">
    <source>
        <dbReference type="Pfam" id="PF02518"/>
    </source>
</evidence>
<feature type="transmembrane region" description="Helical" evidence="9">
    <location>
        <begin position="91"/>
        <end position="116"/>
    </location>
</feature>
<evidence type="ECO:0000259" key="11">
    <source>
        <dbReference type="Pfam" id="PF07730"/>
    </source>
</evidence>
<evidence type="ECO:0000256" key="6">
    <source>
        <dbReference type="ARBA" id="ARBA00022777"/>
    </source>
</evidence>
<evidence type="ECO:0000256" key="4">
    <source>
        <dbReference type="ARBA" id="ARBA00022679"/>
    </source>
</evidence>
<evidence type="ECO:0000256" key="3">
    <source>
        <dbReference type="ARBA" id="ARBA00022553"/>
    </source>
</evidence>
<keyword evidence="7" id="KW-0067">ATP-binding</keyword>
<accession>A0A8J3QRS7</accession>
<dbReference type="InterPro" id="IPR050482">
    <property type="entry name" value="Sensor_HK_TwoCompSys"/>
</dbReference>
<evidence type="ECO:0000256" key="7">
    <source>
        <dbReference type="ARBA" id="ARBA00022840"/>
    </source>
</evidence>
<feature type="transmembrane region" description="Helical" evidence="9">
    <location>
        <begin position="45"/>
        <end position="71"/>
    </location>
</feature>
<evidence type="ECO:0000256" key="1">
    <source>
        <dbReference type="ARBA" id="ARBA00000085"/>
    </source>
</evidence>
<dbReference type="SUPFAM" id="SSF55874">
    <property type="entry name" value="ATPase domain of HSP90 chaperone/DNA topoisomerase II/histidine kinase"/>
    <property type="match status" value="1"/>
</dbReference>
<dbReference type="Gene3D" id="1.20.5.1930">
    <property type="match status" value="1"/>
</dbReference>
<comment type="catalytic activity">
    <reaction evidence="1">
        <text>ATP + protein L-histidine = ADP + protein N-phospho-L-histidine.</text>
        <dbReference type="EC" id="2.7.13.3"/>
    </reaction>
</comment>
<dbReference type="PANTHER" id="PTHR24421:SF10">
    <property type="entry name" value="NITRATE_NITRITE SENSOR PROTEIN NARQ"/>
    <property type="match status" value="1"/>
</dbReference>
<keyword evidence="9" id="KW-0812">Transmembrane</keyword>
<dbReference type="Pfam" id="PF07730">
    <property type="entry name" value="HisKA_3"/>
    <property type="match status" value="1"/>
</dbReference>
<evidence type="ECO:0000259" key="12">
    <source>
        <dbReference type="Pfam" id="PF13796"/>
    </source>
</evidence>
<comment type="caution">
    <text evidence="13">The sequence shown here is derived from an EMBL/GenBank/DDBJ whole genome shotgun (WGS) entry which is preliminary data.</text>
</comment>
<keyword evidence="5" id="KW-0547">Nucleotide-binding</keyword>
<evidence type="ECO:0000256" key="5">
    <source>
        <dbReference type="ARBA" id="ARBA00022741"/>
    </source>
</evidence>
<keyword evidence="9" id="KW-0472">Membrane</keyword>
<protein>
    <recommendedName>
        <fullName evidence="2">histidine kinase</fullName>
        <ecNumber evidence="2">2.7.13.3</ecNumber>
    </recommendedName>
</protein>
<evidence type="ECO:0000256" key="8">
    <source>
        <dbReference type="ARBA" id="ARBA00023012"/>
    </source>
</evidence>
<keyword evidence="14" id="KW-1185">Reference proteome</keyword>
<organism evidence="13 14">
    <name type="scientific">Rugosimonospora africana</name>
    <dbReference type="NCBI Taxonomy" id="556532"/>
    <lineage>
        <taxon>Bacteria</taxon>
        <taxon>Bacillati</taxon>
        <taxon>Actinomycetota</taxon>
        <taxon>Actinomycetes</taxon>
        <taxon>Micromonosporales</taxon>
        <taxon>Micromonosporaceae</taxon>
        <taxon>Rugosimonospora</taxon>
    </lineage>
</organism>
<proteinExistence type="predicted"/>
<name>A0A8J3QRS7_9ACTN</name>
<keyword evidence="3" id="KW-0597">Phosphoprotein</keyword>
<dbReference type="InterPro" id="IPR003594">
    <property type="entry name" value="HATPase_dom"/>
</dbReference>
<evidence type="ECO:0000313" key="13">
    <source>
        <dbReference type="EMBL" id="GIH14363.1"/>
    </source>
</evidence>